<dbReference type="SMART" id="SM00869">
    <property type="entry name" value="Autotransporter"/>
    <property type="match status" value="1"/>
</dbReference>
<dbReference type="SUPFAM" id="SSF103515">
    <property type="entry name" value="Autotransporter"/>
    <property type="match status" value="1"/>
</dbReference>
<evidence type="ECO:0000313" key="5">
    <source>
        <dbReference type="Proteomes" id="UP000265916"/>
    </source>
</evidence>
<feature type="compositionally biased region" description="Low complexity" evidence="1">
    <location>
        <begin position="218"/>
        <end position="227"/>
    </location>
</feature>
<dbReference type="EMBL" id="NRJG01000098">
    <property type="protein sequence ID" value="RIY36816.1"/>
    <property type="molecule type" value="Genomic_DNA"/>
</dbReference>
<feature type="compositionally biased region" description="Low complexity" evidence="1">
    <location>
        <begin position="435"/>
        <end position="511"/>
    </location>
</feature>
<feature type="compositionally biased region" description="Polar residues" evidence="1">
    <location>
        <begin position="323"/>
        <end position="340"/>
    </location>
</feature>
<feature type="compositionally biased region" description="Basic and acidic residues" evidence="1">
    <location>
        <begin position="278"/>
        <end position="298"/>
    </location>
</feature>
<feature type="compositionally biased region" description="Polar residues" evidence="1">
    <location>
        <begin position="44"/>
        <end position="69"/>
    </location>
</feature>
<feature type="compositionally biased region" description="Low complexity" evidence="1">
    <location>
        <begin position="359"/>
        <end position="383"/>
    </location>
</feature>
<dbReference type="PROSITE" id="PS51208">
    <property type="entry name" value="AUTOTRANSPORTER"/>
    <property type="match status" value="1"/>
</dbReference>
<feature type="compositionally biased region" description="Low complexity" evidence="1">
    <location>
        <begin position="519"/>
        <end position="534"/>
    </location>
</feature>
<gene>
    <name evidence="4" type="ORF">CKF58_05585</name>
</gene>
<accession>A0A3A1YH78</accession>
<keyword evidence="2" id="KW-0732">Signal</keyword>
<proteinExistence type="predicted"/>
<dbReference type="RefSeq" id="WP_119531816.1">
    <property type="nucleotide sequence ID" value="NZ_JBHSSP010000036.1"/>
</dbReference>
<feature type="compositionally biased region" description="Low complexity" evidence="1">
    <location>
        <begin position="246"/>
        <end position="261"/>
    </location>
</feature>
<feature type="region of interest" description="Disordered" evidence="1">
    <location>
        <begin position="401"/>
        <end position="545"/>
    </location>
</feature>
<keyword evidence="5" id="KW-1185">Reference proteome</keyword>
<evidence type="ECO:0000259" key="3">
    <source>
        <dbReference type="PROSITE" id="PS51208"/>
    </source>
</evidence>
<reference evidence="4 5" key="1">
    <citation type="submission" date="2017-08" db="EMBL/GenBank/DDBJ databases">
        <title>Reclassification of Bisgaard taxon 37 and 44.</title>
        <authorList>
            <person name="Christensen H."/>
        </authorList>
    </citation>
    <scope>NUCLEOTIDE SEQUENCE [LARGE SCALE GENOMIC DNA]</scope>
    <source>
        <strain evidence="4 5">111</strain>
    </source>
</reference>
<name>A0A3A1YH78_9GAMM</name>
<comment type="caution">
    <text evidence="4">The sequence shown here is derived from an EMBL/GenBank/DDBJ whole genome shotgun (WGS) entry which is preliminary data.</text>
</comment>
<protein>
    <recommendedName>
        <fullName evidence="3">Autotransporter domain-containing protein</fullName>
    </recommendedName>
</protein>
<evidence type="ECO:0000313" key="4">
    <source>
        <dbReference type="EMBL" id="RIY36816.1"/>
    </source>
</evidence>
<feature type="domain" description="Autotransporter" evidence="3">
    <location>
        <begin position="590"/>
        <end position="874"/>
    </location>
</feature>
<feature type="compositionally biased region" description="Basic and acidic residues" evidence="1">
    <location>
        <begin position="197"/>
        <end position="217"/>
    </location>
</feature>
<evidence type="ECO:0000256" key="2">
    <source>
        <dbReference type="SAM" id="SignalP"/>
    </source>
</evidence>
<feature type="compositionally biased region" description="Polar residues" evidence="1">
    <location>
        <begin position="235"/>
        <end position="245"/>
    </location>
</feature>
<organism evidence="4 5">
    <name type="scientific">Psittacicella hinzii</name>
    <dbReference type="NCBI Taxonomy" id="2028575"/>
    <lineage>
        <taxon>Bacteria</taxon>
        <taxon>Pseudomonadati</taxon>
        <taxon>Pseudomonadota</taxon>
        <taxon>Gammaproteobacteria</taxon>
        <taxon>Pasteurellales</taxon>
        <taxon>Psittacicellaceae</taxon>
        <taxon>Psittacicella</taxon>
    </lineage>
</organism>
<dbReference type="Proteomes" id="UP000265916">
    <property type="component" value="Unassembled WGS sequence"/>
</dbReference>
<feature type="compositionally biased region" description="Acidic residues" evidence="1">
    <location>
        <begin position="535"/>
        <end position="545"/>
    </location>
</feature>
<evidence type="ECO:0000256" key="1">
    <source>
        <dbReference type="SAM" id="MobiDB-lite"/>
    </source>
</evidence>
<feature type="chain" id="PRO_5017241526" description="Autotransporter domain-containing protein" evidence="2">
    <location>
        <begin position="20"/>
        <end position="874"/>
    </location>
</feature>
<dbReference type="PROSITE" id="PS51257">
    <property type="entry name" value="PROKAR_LIPOPROTEIN"/>
    <property type="match status" value="1"/>
</dbReference>
<dbReference type="InterPro" id="IPR036709">
    <property type="entry name" value="Autotransporte_beta_dom_sf"/>
</dbReference>
<feature type="region of interest" description="Disordered" evidence="1">
    <location>
        <begin position="44"/>
        <end position="383"/>
    </location>
</feature>
<dbReference type="InterPro" id="IPR005546">
    <property type="entry name" value="Autotransporte_beta"/>
</dbReference>
<sequence>MYKPKLTRLSTTLISVLVAAGLAACNSNDTGSTDQFYSQFTNTAVTQPLETPSTETPSDGSTSNTQGDVAQQPSTPPSTPATDPAEPSDSGQTDDTATGGDNSQNGNKQQPSGEGNTGAVTDNAGGEQQTDTDQNNGQVGSTPSTGDSQLGGTGVQTGGQGDTGGQAGNTEQPNPPKVEGDSDVKQDPPAPEPALPPKEDEQKTEAPAAEEKEEAKDAQTQASTAQDAGKETEDQSQSATTSAPGQTESSQKESTQTSSSPEKVEEEKTEEQPTAVSEEGKKEDSTPEAGKIEGKEAGDVTTGKLDSAAPVTDSETGKAKNGGESSTSQATEATVDQGTEQKAPEKGSEESSELTSEVAKAQAEAAQAEAAQAEAAQAEAAQADEALDQVNVAKVDDVKPAADTAPAYRQQDPAPGAVASQAVTMSATEGESSEETTVVTSGSDNGATTATDSGTAASTTNETETTSESGTGTATGTTTDAQASAATTDENNAGTDSNTTSSASTTPATENTESESTESSDTTIAAENTTTTDDTQAETDEEAQAAEEAFAATVTGLAGTAYSNMQLAATNTARSSALDFTKAAMGRYLTDDTRVYAYVNFNGKDVSWKHSNKLIKGDLNQFGTTAGFYTQRNGWNFGAAATIDSSNWKEKVAGDNDYINKEPFAKGDIKTVGLTFAAGLAGKDYWVSGTFFGFSHRTDVERSSLRVYDQKAKLKGTTLGLGVQAGFKVLETENVGVEVNGGLTAQTYKQKAFAETAQNDDAKPYSLEFKAKTHNDFFANVGVRSWYKFSSFGFDSELDAGLNLYQSLTKNRFDLVTKDNVALKSGFSHKFLADLNLGYTINLSKNFSVKLGTSFAKASNYSALSGNLNFKLSF</sequence>
<feature type="compositionally biased region" description="Polar residues" evidence="1">
    <location>
        <begin position="89"/>
        <end position="148"/>
    </location>
</feature>
<dbReference type="AlphaFoldDB" id="A0A3A1YH78"/>
<feature type="compositionally biased region" description="Gly residues" evidence="1">
    <location>
        <begin position="149"/>
        <end position="167"/>
    </location>
</feature>
<dbReference type="Gene3D" id="2.40.128.130">
    <property type="entry name" value="Autotransporter beta-domain"/>
    <property type="match status" value="1"/>
</dbReference>
<feature type="signal peptide" evidence="2">
    <location>
        <begin position="1"/>
        <end position="19"/>
    </location>
</feature>